<dbReference type="InterPro" id="IPR000757">
    <property type="entry name" value="Beta-glucanase-like"/>
</dbReference>
<dbReference type="InterPro" id="IPR050546">
    <property type="entry name" value="Glycosyl_Hydrlase_16"/>
</dbReference>
<gene>
    <name evidence="3" type="ORF">VLY81_05430</name>
</gene>
<evidence type="ECO:0000259" key="2">
    <source>
        <dbReference type="PROSITE" id="PS51762"/>
    </source>
</evidence>
<accession>A0ABZ1BS74</accession>
<feature type="domain" description="GH16" evidence="2">
    <location>
        <begin position="33"/>
        <end position="291"/>
    </location>
</feature>
<reference evidence="4" key="1">
    <citation type="submission" date="2023-12" db="EMBL/GenBank/DDBJ databases">
        <title>Novel isolates from deep terrestrial aquifers shed light on the physiology and ecology of the class Limnochordia.</title>
        <authorList>
            <person name="Karnachuk O.V."/>
            <person name="Lukina A.P."/>
            <person name="Avakyan M.R."/>
            <person name="Kadnikov V."/>
            <person name="Begmatov S."/>
            <person name="Beletsky A.V."/>
            <person name="Mardanov A.V."/>
            <person name="Ravin N.V."/>
        </authorList>
    </citation>
    <scope>NUCLEOTIDE SEQUENCE [LARGE SCALE GENOMIC DNA]</scope>
    <source>
        <strain evidence="4">LN</strain>
    </source>
</reference>
<evidence type="ECO:0000313" key="3">
    <source>
        <dbReference type="EMBL" id="WRP15604.1"/>
    </source>
</evidence>
<keyword evidence="4" id="KW-1185">Reference proteome</keyword>
<dbReference type="GO" id="GO:0016787">
    <property type="term" value="F:hydrolase activity"/>
    <property type="evidence" value="ECO:0007669"/>
    <property type="project" value="UniProtKB-KW"/>
</dbReference>
<dbReference type="PANTHER" id="PTHR10963:SF55">
    <property type="entry name" value="GLYCOSIDE HYDROLASE FAMILY 16 PROTEIN"/>
    <property type="match status" value="1"/>
</dbReference>
<organism evidence="3 4">
    <name type="scientific">Geochorda subterranea</name>
    <dbReference type="NCBI Taxonomy" id="3109564"/>
    <lineage>
        <taxon>Bacteria</taxon>
        <taxon>Bacillati</taxon>
        <taxon>Bacillota</taxon>
        <taxon>Limnochordia</taxon>
        <taxon>Limnochordales</taxon>
        <taxon>Geochordaceae</taxon>
        <taxon>Geochorda</taxon>
    </lineage>
</organism>
<protein>
    <submittedName>
        <fullName evidence="3">Glycoside hydrolase family 16 protein</fullName>
    </submittedName>
</protein>
<name>A0ABZ1BS74_9FIRM</name>
<proteinExistence type="inferred from homology"/>
<dbReference type="PANTHER" id="PTHR10963">
    <property type="entry name" value="GLYCOSYL HYDROLASE-RELATED"/>
    <property type="match status" value="1"/>
</dbReference>
<evidence type="ECO:0000313" key="4">
    <source>
        <dbReference type="Proteomes" id="UP001333102"/>
    </source>
</evidence>
<dbReference type="Proteomes" id="UP001333102">
    <property type="component" value="Chromosome"/>
</dbReference>
<sequence>MRRGGAMLLAFGVGLAFVSGLSAGIRASAGEPADWVLVWHDEFDGPAGSPPDPAHWTAQIGDGSQDALPGWGNRERQYYTDRPDNLALDGQGHLTIVAREVDDPSLRCYYGPCRYTSARVTTRGKVEVRFGRIEARIRLPGGQGIWPAFWMLGTLFDRIGWPGCGEIDIVELVGREPGTVHGTVHGPGYAGERGIGGSYTLPGGRRFDEGFHVFAIEWEPGAIRWYVDGVPYHAVRREDIPPGTPWVFDAPFFLTLNVAVGGNWPGYPDETTQFPQTMWVDYVRVFAARDAERK</sequence>
<dbReference type="Pfam" id="PF00722">
    <property type="entry name" value="Glyco_hydro_16"/>
    <property type="match status" value="1"/>
</dbReference>
<comment type="similarity">
    <text evidence="1">Belongs to the glycosyl hydrolase 16 family.</text>
</comment>
<keyword evidence="3" id="KW-0378">Hydrolase</keyword>
<dbReference type="Gene3D" id="2.60.120.200">
    <property type="match status" value="1"/>
</dbReference>
<dbReference type="PROSITE" id="PS51762">
    <property type="entry name" value="GH16_2"/>
    <property type="match status" value="1"/>
</dbReference>
<dbReference type="RefSeq" id="WP_324670010.1">
    <property type="nucleotide sequence ID" value="NZ_CP141614.1"/>
</dbReference>
<dbReference type="SUPFAM" id="SSF49899">
    <property type="entry name" value="Concanavalin A-like lectins/glucanases"/>
    <property type="match status" value="1"/>
</dbReference>
<dbReference type="CDD" id="cd08023">
    <property type="entry name" value="GH16_laminarinase_like"/>
    <property type="match status" value="1"/>
</dbReference>
<evidence type="ECO:0000256" key="1">
    <source>
        <dbReference type="ARBA" id="ARBA00006865"/>
    </source>
</evidence>
<dbReference type="EMBL" id="CP141614">
    <property type="protein sequence ID" value="WRP15604.1"/>
    <property type="molecule type" value="Genomic_DNA"/>
</dbReference>
<dbReference type="InterPro" id="IPR013320">
    <property type="entry name" value="ConA-like_dom_sf"/>
</dbReference>